<reference evidence="1" key="1">
    <citation type="submission" date="2022-04" db="EMBL/GenBank/DDBJ databases">
        <title>Genome of the entomopathogenic fungus Entomophthora muscae.</title>
        <authorList>
            <person name="Elya C."/>
            <person name="Lovett B.R."/>
            <person name="Lee E."/>
            <person name="Macias A.M."/>
            <person name="Hajek A.E."/>
            <person name="De Bivort B.L."/>
            <person name="Kasson M.T."/>
            <person name="De Fine Licht H.H."/>
            <person name="Stajich J.E."/>
        </authorList>
    </citation>
    <scope>NUCLEOTIDE SEQUENCE</scope>
    <source>
        <strain evidence="1">Berkeley</strain>
    </source>
</reference>
<accession>A0ACC2U1A1</accession>
<sequence>MKNFEACKAANPAALSALKEGLRASLIDRVHDIIGCNGALPSVKNIVPDAMEGDAPANSDKIPLDLTQATSESETSAPASISETTPVLVTEPAPVTEFAPASLAATPLSQESFSDSLMCNFSNSMLESPLRIIYLNVCALRTDKLERLLNLYANTYNLIFLSETWFIDFAKMQNHPDFIIHTHIANLQTCTHQQAGIACFFHHFCSNICRACVTIYAVIIEITTLKMVGTYIPSSAPIEIFATTLNACPGVNLLFGDINVEFGPS</sequence>
<evidence type="ECO:0000313" key="1">
    <source>
        <dbReference type="EMBL" id="KAJ9080594.1"/>
    </source>
</evidence>
<comment type="caution">
    <text evidence="1">The sequence shown here is derived from an EMBL/GenBank/DDBJ whole genome shotgun (WGS) entry which is preliminary data.</text>
</comment>
<dbReference type="Proteomes" id="UP001165960">
    <property type="component" value="Unassembled WGS sequence"/>
</dbReference>
<evidence type="ECO:0000313" key="2">
    <source>
        <dbReference type="Proteomes" id="UP001165960"/>
    </source>
</evidence>
<organism evidence="1 2">
    <name type="scientific">Entomophthora muscae</name>
    <dbReference type="NCBI Taxonomy" id="34485"/>
    <lineage>
        <taxon>Eukaryota</taxon>
        <taxon>Fungi</taxon>
        <taxon>Fungi incertae sedis</taxon>
        <taxon>Zoopagomycota</taxon>
        <taxon>Entomophthoromycotina</taxon>
        <taxon>Entomophthoromycetes</taxon>
        <taxon>Entomophthorales</taxon>
        <taxon>Entomophthoraceae</taxon>
        <taxon>Entomophthora</taxon>
    </lineage>
</organism>
<gene>
    <name evidence="1" type="ORF">DSO57_1023200</name>
</gene>
<name>A0ACC2U1A1_9FUNG</name>
<keyword evidence="2" id="KW-1185">Reference proteome</keyword>
<dbReference type="EMBL" id="QTSX02001540">
    <property type="protein sequence ID" value="KAJ9080594.1"/>
    <property type="molecule type" value="Genomic_DNA"/>
</dbReference>
<protein>
    <submittedName>
        <fullName evidence="1">Uncharacterized protein</fullName>
    </submittedName>
</protein>
<proteinExistence type="predicted"/>